<name>A0A9D3AX93_9FIRM</name>
<accession>A0A9D3AX93</accession>
<evidence type="ECO:0000313" key="1">
    <source>
        <dbReference type="EMBL" id="KAF1086440.1"/>
    </source>
</evidence>
<reference evidence="1" key="1">
    <citation type="submission" date="2016-02" db="EMBL/GenBank/DDBJ databases">
        <title>Draft Genome Sequence of Sporotomaculum syntrophicum Strain FB, a Syntrophic Benzoate Degrader.</title>
        <authorList>
            <person name="Nobu M.K."/>
            <person name="Narihiro T."/>
            <person name="Qiu Y.-L."/>
            <person name="Ohashi A."/>
            <person name="Liu W.-T."/>
            <person name="Yuji S."/>
        </authorList>
    </citation>
    <scope>NUCLEOTIDE SEQUENCE</scope>
    <source>
        <strain evidence="1">FB</strain>
    </source>
</reference>
<keyword evidence="2" id="KW-1185">Reference proteome</keyword>
<dbReference type="RefSeq" id="WP_161820599.1">
    <property type="nucleotide sequence ID" value="NZ_LSRS01000001.1"/>
</dbReference>
<comment type="caution">
    <text evidence="1">The sequence shown here is derived from an EMBL/GenBank/DDBJ whole genome shotgun (WGS) entry which is preliminary data.</text>
</comment>
<dbReference type="NCBIfam" id="NF041551">
    <property type="entry name" value="YlcI_YnfO_N"/>
    <property type="match status" value="1"/>
</dbReference>
<gene>
    <name evidence="1" type="ORF">SPSYN_00158</name>
</gene>
<dbReference type="Proteomes" id="UP000798488">
    <property type="component" value="Unassembled WGS sequence"/>
</dbReference>
<protein>
    <submittedName>
        <fullName evidence="1">Uncharacterized protein</fullName>
    </submittedName>
</protein>
<organism evidence="1 2">
    <name type="scientific">Sporotomaculum syntrophicum</name>
    <dbReference type="NCBI Taxonomy" id="182264"/>
    <lineage>
        <taxon>Bacteria</taxon>
        <taxon>Bacillati</taxon>
        <taxon>Bacillota</taxon>
        <taxon>Clostridia</taxon>
        <taxon>Eubacteriales</taxon>
        <taxon>Desulfallaceae</taxon>
        <taxon>Sporotomaculum</taxon>
    </lineage>
</organism>
<dbReference type="OrthoDB" id="1808110at2"/>
<evidence type="ECO:0000313" key="2">
    <source>
        <dbReference type="Proteomes" id="UP000798488"/>
    </source>
</evidence>
<sequence length="90" mass="10697">MEKTKLTPIRFPIDLLDDLDKYVSEGNRSKFIIDATRKELHRAKQRKAIQKASGILNQQDYPEFNTSEDTASWVRRLREESDARRRDLFE</sequence>
<proteinExistence type="predicted"/>
<dbReference type="EMBL" id="LSRS01000001">
    <property type="protein sequence ID" value="KAF1086440.1"/>
    <property type="molecule type" value="Genomic_DNA"/>
</dbReference>
<dbReference type="AlphaFoldDB" id="A0A9D3AX93"/>